<keyword evidence="2" id="KW-0479">Metal-binding</keyword>
<dbReference type="InterPro" id="IPR007219">
    <property type="entry name" value="XnlR_reg_dom"/>
</dbReference>
<dbReference type="Pfam" id="PF04082">
    <property type="entry name" value="Fungal_trans"/>
    <property type="match status" value="1"/>
</dbReference>
<dbReference type="OrthoDB" id="654211at2759"/>
<evidence type="ECO:0000256" key="7">
    <source>
        <dbReference type="PROSITE-ProRule" id="PRU00042"/>
    </source>
</evidence>
<feature type="domain" description="C2H2-type" evidence="9">
    <location>
        <begin position="594"/>
        <end position="621"/>
    </location>
</feature>
<protein>
    <submittedName>
        <fullName evidence="10">Amidase signature domain-containing protein</fullName>
    </submittedName>
</protein>
<dbReference type="CDD" id="cd12148">
    <property type="entry name" value="fungal_TF_MHR"/>
    <property type="match status" value="1"/>
</dbReference>
<keyword evidence="11" id="KW-1185">Reference proteome</keyword>
<accession>A0A9P8CP60</accession>
<sequence length="1410" mass="154885">MSVFFKEISPNNPVKNGDVESLLSPLHLTVPPSESQDYTTLLAAVHDCAERIESLPDYQPVPDTARFPRENIHLPTPSEQKYGAAWAHKFTIPGDETSTSALKGKTVCIKDCIAVAGVPQFYGSNAFPAWTPSTDATVVTRVLENGASVVGTATCENFCNSTSSFTSAQGTVHNPHREGYSAGGSTSGGAALVTGGLVDLAIGTDQGGSIRVPASLCGCVGFKPTHGLVPYTGITSGDQVDDHAGPLGRTVSDVAACLDAIAGYDGIDDRSIAARPPGSYSFAKSLARGSRRLDGIKIGVLKEGYQSELVQPGVRTAFFSAIQRLQALGATIEEISIPLHKEGPSIWTIQQRISGAAGILGHAHGRRGLYLTDFEHTRLPWTAANFAKLFPSTKNTVINGLYLSQQFPGLYAKTMNIGRQISDAYQRQFAQYDAIVMPTTPFVAPRHGTRDNVLKSFEPSMGMTTNTAVFNVTGHPALSMPVGWARNVEGEVELPVGLQIVGGLWQEDKVLGVAAALEASFDWRATQEKKDDRVRDLLGRAHPPHGRNLNRAPQPVLHLPAPRGHGRRNDPRTHAVHPNLIFRIISGVRARNVRMCPHCGRTFKRTEHLERHVRTHTKEKPFLCHCGAAFARRDLLTRHFRVADHGEQPTPSDKSSGGGTQEPNVVHINVRPGVDRHDAGEADIAAAVSLSGLSGDPWHAQQGPPPPPTQHEINPDLPHQGLQEQGIPPPPRNGFMDTGQFVPGVLSPQLFDGSVDFDPHFREFANFLDGVGLPTEWSPYFNNPESTIDPGLKEDGGEAVSPKSGPRTRAGTPFSSWLPSAPTGNRIANYVSITDNPRAIDPETRPFKITEDQRSKLLASLEPLAPLLPPGFRLPSRHALTRYITSFFEGFHSHMPFIHPPTWHILEHPLEIILGVAAIGAQYCFEHRVSARLFYSGKAILMERLGRGADGLGPRTRSFMTLNSPGTMGLNGIDGGINAVETVRALITLMGFATWEPTSTMVQESFSLQGLLTHVLRDIGLDETEASSPEASVPEGEGLEHEWRVWVDAESHRRTKLIAFSFLHTHSIAYNVYPVLRSNEVNLRLPCATKEWKAPTPQLWHAARREVGRQQLYFQEALSVLLRNKECAAALDPIPTPLGNYVLLHGLLQRIHIVRDLSLPVMSSSAALPAEEVEKLERGLRSWTSGWQQAPESTLDPNNENGPIPFTSSSLLALAYVRIYLHLGPYRHLETRDPHRIASAIFQSPDIERSDGVIAALLYTAHMISIPVRLGVDRVARSQAFFWSVRHSLASLDCGVLLSKWLSRLGDTVASSPLQSHILTPPDSEDRILHWVRCIVEEAYQGVDFHEEHDIPQFLDFRDPSNLSLAVIKIWAHFFKSNTQWPFINIIGQSLERYRDMLVQKRLREMARVQ</sequence>
<evidence type="ECO:0000259" key="9">
    <source>
        <dbReference type="PROSITE" id="PS50157"/>
    </source>
</evidence>
<evidence type="ECO:0000256" key="6">
    <source>
        <dbReference type="ARBA" id="ARBA00023242"/>
    </source>
</evidence>
<dbReference type="Proteomes" id="UP000887229">
    <property type="component" value="Unassembled WGS sequence"/>
</dbReference>
<reference evidence="10" key="1">
    <citation type="journal article" date="2021" name="IMA Fungus">
        <title>Genomic characterization of three marine fungi, including Emericellopsis atlantica sp. nov. with signatures of a generalist lifestyle and marine biomass degradation.</title>
        <authorList>
            <person name="Hagestad O.C."/>
            <person name="Hou L."/>
            <person name="Andersen J.H."/>
            <person name="Hansen E.H."/>
            <person name="Altermark B."/>
            <person name="Li C."/>
            <person name="Kuhnert E."/>
            <person name="Cox R.J."/>
            <person name="Crous P.W."/>
            <person name="Spatafora J.W."/>
            <person name="Lail K."/>
            <person name="Amirebrahimi M."/>
            <person name="Lipzen A."/>
            <person name="Pangilinan J."/>
            <person name="Andreopoulos W."/>
            <person name="Hayes R.D."/>
            <person name="Ng V."/>
            <person name="Grigoriev I.V."/>
            <person name="Jackson S.A."/>
            <person name="Sutton T.D.S."/>
            <person name="Dobson A.D.W."/>
            <person name="Rama T."/>
        </authorList>
    </citation>
    <scope>NUCLEOTIDE SEQUENCE</scope>
    <source>
        <strain evidence="10">TS7</strain>
    </source>
</reference>
<dbReference type="EMBL" id="MU251254">
    <property type="protein sequence ID" value="KAG9254504.1"/>
    <property type="molecule type" value="Genomic_DNA"/>
</dbReference>
<evidence type="ECO:0000313" key="11">
    <source>
        <dbReference type="Proteomes" id="UP000887229"/>
    </source>
</evidence>
<dbReference type="InterPro" id="IPR036928">
    <property type="entry name" value="AS_sf"/>
</dbReference>
<dbReference type="SMART" id="SM00355">
    <property type="entry name" value="ZnF_C2H2"/>
    <property type="match status" value="2"/>
</dbReference>
<dbReference type="SUPFAM" id="SSF57667">
    <property type="entry name" value="beta-beta-alpha zinc fingers"/>
    <property type="match status" value="1"/>
</dbReference>
<dbReference type="GO" id="GO:0000785">
    <property type="term" value="C:chromatin"/>
    <property type="evidence" value="ECO:0007669"/>
    <property type="project" value="TreeGrafter"/>
</dbReference>
<dbReference type="GO" id="GO:0006351">
    <property type="term" value="P:DNA-templated transcription"/>
    <property type="evidence" value="ECO:0007669"/>
    <property type="project" value="InterPro"/>
</dbReference>
<name>A0A9P8CP60_9HYPO</name>
<feature type="region of interest" description="Disordered" evidence="8">
    <location>
        <begin position="643"/>
        <end position="665"/>
    </location>
</feature>
<dbReference type="InterPro" id="IPR023631">
    <property type="entry name" value="Amidase_dom"/>
</dbReference>
<dbReference type="RefSeq" id="XP_046118428.1">
    <property type="nucleotide sequence ID" value="XM_046261241.1"/>
</dbReference>
<evidence type="ECO:0000256" key="2">
    <source>
        <dbReference type="ARBA" id="ARBA00022723"/>
    </source>
</evidence>
<dbReference type="SUPFAM" id="SSF75304">
    <property type="entry name" value="Amidase signature (AS) enzymes"/>
    <property type="match status" value="1"/>
</dbReference>
<gene>
    <name evidence="10" type="ORF">F5Z01DRAFT_622155</name>
</gene>
<evidence type="ECO:0000256" key="8">
    <source>
        <dbReference type="SAM" id="MobiDB-lite"/>
    </source>
</evidence>
<dbReference type="InterPro" id="IPR036236">
    <property type="entry name" value="Znf_C2H2_sf"/>
</dbReference>
<feature type="region of interest" description="Disordered" evidence="8">
    <location>
        <begin position="540"/>
        <end position="573"/>
    </location>
</feature>
<evidence type="ECO:0000313" key="10">
    <source>
        <dbReference type="EMBL" id="KAG9254504.1"/>
    </source>
</evidence>
<evidence type="ECO:0000256" key="5">
    <source>
        <dbReference type="ARBA" id="ARBA00022833"/>
    </source>
</evidence>
<keyword evidence="3" id="KW-0677">Repeat</keyword>
<dbReference type="GO" id="GO:0008270">
    <property type="term" value="F:zinc ion binding"/>
    <property type="evidence" value="ECO:0007669"/>
    <property type="project" value="UniProtKB-KW"/>
</dbReference>
<dbReference type="PANTHER" id="PTHR40626:SF10">
    <property type="entry name" value="C2H2-TYPE DOMAIN-CONTAINING PROTEIN"/>
    <property type="match status" value="1"/>
</dbReference>
<keyword evidence="4 7" id="KW-0863">Zinc-finger</keyword>
<dbReference type="PROSITE" id="PS00028">
    <property type="entry name" value="ZINC_FINGER_C2H2_1"/>
    <property type="match status" value="1"/>
</dbReference>
<dbReference type="Gene3D" id="3.30.160.60">
    <property type="entry name" value="Classic Zinc Finger"/>
    <property type="match status" value="2"/>
</dbReference>
<keyword evidence="5" id="KW-0862">Zinc</keyword>
<dbReference type="Gene3D" id="3.90.1300.10">
    <property type="entry name" value="Amidase signature (AS) domain"/>
    <property type="match status" value="1"/>
</dbReference>
<feature type="domain" description="C2H2-type" evidence="9">
    <location>
        <begin position="622"/>
        <end position="649"/>
    </location>
</feature>
<evidence type="ECO:0000256" key="3">
    <source>
        <dbReference type="ARBA" id="ARBA00022737"/>
    </source>
</evidence>
<dbReference type="InterPro" id="IPR051059">
    <property type="entry name" value="VerF-like"/>
</dbReference>
<dbReference type="Pfam" id="PF00096">
    <property type="entry name" value="zf-C2H2"/>
    <property type="match status" value="1"/>
</dbReference>
<dbReference type="GO" id="GO:0000981">
    <property type="term" value="F:DNA-binding transcription factor activity, RNA polymerase II-specific"/>
    <property type="evidence" value="ECO:0007669"/>
    <property type="project" value="InterPro"/>
</dbReference>
<comment type="subcellular location">
    <subcellularLocation>
        <location evidence="1">Nucleus</location>
    </subcellularLocation>
</comment>
<comment type="caution">
    <text evidence="10">The sequence shown here is derived from an EMBL/GenBank/DDBJ whole genome shotgun (WGS) entry which is preliminary data.</text>
</comment>
<dbReference type="GeneID" id="70292144"/>
<dbReference type="PROSITE" id="PS50157">
    <property type="entry name" value="ZINC_FINGER_C2H2_2"/>
    <property type="match status" value="2"/>
</dbReference>
<dbReference type="GO" id="GO:0000978">
    <property type="term" value="F:RNA polymerase II cis-regulatory region sequence-specific DNA binding"/>
    <property type="evidence" value="ECO:0007669"/>
    <property type="project" value="InterPro"/>
</dbReference>
<keyword evidence="6" id="KW-0539">Nucleus</keyword>
<dbReference type="Pfam" id="PF01425">
    <property type="entry name" value="Amidase"/>
    <property type="match status" value="1"/>
</dbReference>
<dbReference type="PANTHER" id="PTHR40626">
    <property type="entry name" value="MIP31509P"/>
    <property type="match status" value="1"/>
</dbReference>
<dbReference type="InterPro" id="IPR013087">
    <property type="entry name" value="Znf_C2H2_type"/>
</dbReference>
<evidence type="ECO:0000256" key="1">
    <source>
        <dbReference type="ARBA" id="ARBA00004123"/>
    </source>
</evidence>
<organism evidence="10 11">
    <name type="scientific">Emericellopsis atlantica</name>
    <dbReference type="NCBI Taxonomy" id="2614577"/>
    <lineage>
        <taxon>Eukaryota</taxon>
        <taxon>Fungi</taxon>
        <taxon>Dikarya</taxon>
        <taxon>Ascomycota</taxon>
        <taxon>Pezizomycotina</taxon>
        <taxon>Sordariomycetes</taxon>
        <taxon>Hypocreomycetidae</taxon>
        <taxon>Hypocreales</taxon>
        <taxon>Bionectriaceae</taxon>
        <taxon>Emericellopsis</taxon>
    </lineage>
</organism>
<evidence type="ECO:0000256" key="4">
    <source>
        <dbReference type="ARBA" id="ARBA00022771"/>
    </source>
</evidence>
<feature type="region of interest" description="Disordered" evidence="8">
    <location>
        <begin position="786"/>
        <end position="820"/>
    </location>
</feature>
<dbReference type="GO" id="GO:0005634">
    <property type="term" value="C:nucleus"/>
    <property type="evidence" value="ECO:0007669"/>
    <property type="project" value="UniProtKB-SubCell"/>
</dbReference>
<feature type="region of interest" description="Disordered" evidence="8">
    <location>
        <begin position="693"/>
        <end position="734"/>
    </location>
</feature>
<proteinExistence type="predicted"/>